<dbReference type="Proteomes" id="UP000198122">
    <property type="component" value="Unassembled WGS sequence"/>
</dbReference>
<evidence type="ECO:0000256" key="3">
    <source>
        <dbReference type="ARBA" id="ARBA00022840"/>
    </source>
</evidence>
<accession>A0A212TCA1</accession>
<sequence>MSPRLLRSGSRAVLVEVEGLEAVRALHRHLRGALEADELPGVIDLVPASRTLLVVFDHEEALAGARGRLEELATQEHSRADDHGELEVVTVPAVFDGEDLRDVADHYGLSPEALVERVTSEEWSVAFAGFAPGFGYCTGGEHVWDTPRRSEPRTRVPAGSVALAGEYAAVYPQDSPGGWQLIGHTDLELFDPDRQPPALFRAGVRIRFEEVSR</sequence>
<protein>
    <submittedName>
        <fullName evidence="5">Sensor histidine kinase inhibitor, KipI family</fullName>
    </submittedName>
</protein>
<evidence type="ECO:0000313" key="6">
    <source>
        <dbReference type="Proteomes" id="UP000198122"/>
    </source>
</evidence>
<dbReference type="Gene3D" id="2.40.100.10">
    <property type="entry name" value="Cyclophilin-like"/>
    <property type="match status" value="1"/>
</dbReference>
<dbReference type="EMBL" id="FYEZ01000001">
    <property type="protein sequence ID" value="SNC63444.1"/>
    <property type="molecule type" value="Genomic_DNA"/>
</dbReference>
<reference evidence="5 6" key="1">
    <citation type="submission" date="2017-06" db="EMBL/GenBank/DDBJ databases">
        <authorList>
            <person name="Kim H.J."/>
            <person name="Triplett B.A."/>
        </authorList>
    </citation>
    <scope>NUCLEOTIDE SEQUENCE [LARGE SCALE GENOMIC DNA]</scope>
    <source>
        <strain evidence="5 6">DSM 22179</strain>
    </source>
</reference>
<dbReference type="Pfam" id="PF02682">
    <property type="entry name" value="CT_C_D"/>
    <property type="match status" value="1"/>
</dbReference>
<keyword evidence="3" id="KW-0067">ATP-binding</keyword>
<keyword evidence="1" id="KW-0547">Nucleotide-binding</keyword>
<proteinExistence type="predicted"/>
<organism evidence="5 6">
    <name type="scientific">Kytococcus aerolatus</name>
    <dbReference type="NCBI Taxonomy" id="592308"/>
    <lineage>
        <taxon>Bacteria</taxon>
        <taxon>Bacillati</taxon>
        <taxon>Actinomycetota</taxon>
        <taxon>Actinomycetes</taxon>
        <taxon>Micrococcales</taxon>
        <taxon>Kytococcaceae</taxon>
        <taxon>Kytococcus</taxon>
    </lineage>
</organism>
<dbReference type="InterPro" id="IPR010016">
    <property type="entry name" value="PxpB"/>
</dbReference>
<evidence type="ECO:0000256" key="2">
    <source>
        <dbReference type="ARBA" id="ARBA00022801"/>
    </source>
</evidence>
<dbReference type="InterPro" id="IPR029000">
    <property type="entry name" value="Cyclophilin-like_dom_sf"/>
</dbReference>
<dbReference type="InterPro" id="IPR003833">
    <property type="entry name" value="CT_C_D"/>
</dbReference>
<keyword evidence="2" id="KW-0378">Hydrolase</keyword>
<dbReference type="RefSeq" id="WP_200815044.1">
    <property type="nucleotide sequence ID" value="NZ_FYEZ01000001.1"/>
</dbReference>
<dbReference type="SUPFAM" id="SSF160467">
    <property type="entry name" value="PH0987 N-terminal domain-like"/>
    <property type="match status" value="1"/>
</dbReference>
<dbReference type="SMART" id="SM00796">
    <property type="entry name" value="AHS1"/>
    <property type="match status" value="1"/>
</dbReference>
<dbReference type="Gene3D" id="3.30.1360.40">
    <property type="match status" value="1"/>
</dbReference>
<evidence type="ECO:0000259" key="4">
    <source>
        <dbReference type="SMART" id="SM00796"/>
    </source>
</evidence>
<dbReference type="GO" id="GO:0016787">
    <property type="term" value="F:hydrolase activity"/>
    <property type="evidence" value="ECO:0007669"/>
    <property type="project" value="UniProtKB-KW"/>
</dbReference>
<keyword evidence="6" id="KW-1185">Reference proteome</keyword>
<evidence type="ECO:0000256" key="1">
    <source>
        <dbReference type="ARBA" id="ARBA00022741"/>
    </source>
</evidence>
<dbReference type="GO" id="GO:0005524">
    <property type="term" value="F:ATP binding"/>
    <property type="evidence" value="ECO:0007669"/>
    <property type="project" value="UniProtKB-KW"/>
</dbReference>
<name>A0A212TCA1_9MICO</name>
<dbReference type="PANTHER" id="PTHR34698">
    <property type="entry name" value="5-OXOPROLINASE SUBUNIT B"/>
    <property type="match status" value="1"/>
</dbReference>
<evidence type="ECO:0000313" key="5">
    <source>
        <dbReference type="EMBL" id="SNC63444.1"/>
    </source>
</evidence>
<feature type="domain" description="Carboxyltransferase" evidence="4">
    <location>
        <begin position="3"/>
        <end position="200"/>
    </location>
</feature>
<gene>
    <name evidence="5" type="ORF">SAMN05445756_0907</name>
</gene>
<dbReference type="AlphaFoldDB" id="A0A212TCA1"/>
<dbReference type="PANTHER" id="PTHR34698:SF2">
    <property type="entry name" value="5-OXOPROLINASE SUBUNIT B"/>
    <property type="match status" value="1"/>
</dbReference>
<dbReference type="SUPFAM" id="SSF50891">
    <property type="entry name" value="Cyclophilin-like"/>
    <property type="match status" value="1"/>
</dbReference>